<accession>A0ABT6C7F1</accession>
<evidence type="ECO:0000256" key="3">
    <source>
        <dbReference type="ARBA" id="ARBA00023163"/>
    </source>
</evidence>
<keyword evidence="7" id="KW-1185">Reference proteome</keyword>
<dbReference type="Proteomes" id="UP001528912">
    <property type="component" value="Unassembled WGS sequence"/>
</dbReference>
<evidence type="ECO:0000259" key="5">
    <source>
        <dbReference type="PROSITE" id="PS50977"/>
    </source>
</evidence>
<proteinExistence type="predicted"/>
<dbReference type="Pfam" id="PF00440">
    <property type="entry name" value="TetR_N"/>
    <property type="match status" value="1"/>
</dbReference>
<sequence length="189" mass="20799">MSRWQPETPRRLQDAALELFSTRGYEQTTAADIAQRAGVTERTFFRHFRDKRDVLFHGQDEFTAVFVDGIDSAPADTPPLGLIAAALRSAATFFPDERREHALTRQSVIDQHPALQERERHKMAGLATSVGQALRARDVPEPAATLAAESGATVFGIAFTTWIRPGERRSLDAIAQSVLGELTRLGTSA</sequence>
<name>A0ABT6C7F1_9MICO</name>
<dbReference type="InterPro" id="IPR050109">
    <property type="entry name" value="HTH-type_TetR-like_transc_reg"/>
</dbReference>
<evidence type="ECO:0000256" key="4">
    <source>
        <dbReference type="PROSITE-ProRule" id="PRU00335"/>
    </source>
</evidence>
<comment type="caution">
    <text evidence="6">The sequence shown here is derived from an EMBL/GenBank/DDBJ whole genome shotgun (WGS) entry which is preliminary data.</text>
</comment>
<dbReference type="EMBL" id="JAROAV010000028">
    <property type="protein sequence ID" value="MDF8264832.1"/>
    <property type="molecule type" value="Genomic_DNA"/>
</dbReference>
<evidence type="ECO:0000313" key="7">
    <source>
        <dbReference type="Proteomes" id="UP001528912"/>
    </source>
</evidence>
<feature type="DNA-binding region" description="H-T-H motif" evidence="4">
    <location>
        <begin position="29"/>
        <end position="48"/>
    </location>
</feature>
<dbReference type="InterPro" id="IPR009057">
    <property type="entry name" value="Homeodomain-like_sf"/>
</dbReference>
<keyword evidence="3" id="KW-0804">Transcription</keyword>
<dbReference type="PANTHER" id="PTHR30055:SF238">
    <property type="entry name" value="MYCOFACTOCIN BIOSYNTHESIS TRANSCRIPTIONAL REGULATOR MFTR-RELATED"/>
    <property type="match status" value="1"/>
</dbReference>
<protein>
    <submittedName>
        <fullName evidence="6">Helix-turn-helix domain containing protein</fullName>
    </submittedName>
</protein>
<dbReference type="PROSITE" id="PS01081">
    <property type="entry name" value="HTH_TETR_1"/>
    <property type="match status" value="1"/>
</dbReference>
<reference evidence="6 7" key="1">
    <citation type="submission" date="2023-03" db="EMBL/GenBank/DDBJ databases">
        <title>YIM 133296 draft genome.</title>
        <authorList>
            <person name="Xiong L."/>
        </authorList>
    </citation>
    <scope>NUCLEOTIDE SEQUENCE [LARGE SCALE GENOMIC DNA]</scope>
    <source>
        <strain evidence="6 7">YIM 133296</strain>
    </source>
</reference>
<evidence type="ECO:0000256" key="2">
    <source>
        <dbReference type="ARBA" id="ARBA00023125"/>
    </source>
</evidence>
<dbReference type="PROSITE" id="PS50977">
    <property type="entry name" value="HTH_TETR_2"/>
    <property type="match status" value="1"/>
</dbReference>
<dbReference type="PANTHER" id="PTHR30055">
    <property type="entry name" value="HTH-TYPE TRANSCRIPTIONAL REGULATOR RUTR"/>
    <property type="match status" value="1"/>
</dbReference>
<dbReference type="InterPro" id="IPR023772">
    <property type="entry name" value="DNA-bd_HTH_TetR-type_CS"/>
</dbReference>
<dbReference type="RefSeq" id="WP_277192211.1">
    <property type="nucleotide sequence ID" value="NZ_JAROAV010000028.1"/>
</dbReference>
<keyword evidence="2 4" id="KW-0238">DNA-binding</keyword>
<evidence type="ECO:0000313" key="6">
    <source>
        <dbReference type="EMBL" id="MDF8264832.1"/>
    </source>
</evidence>
<evidence type="ECO:0000256" key="1">
    <source>
        <dbReference type="ARBA" id="ARBA00023015"/>
    </source>
</evidence>
<keyword evidence="1" id="KW-0805">Transcription regulation</keyword>
<organism evidence="6 7">
    <name type="scientific">Luteipulveratus flavus</name>
    <dbReference type="NCBI Taxonomy" id="3031728"/>
    <lineage>
        <taxon>Bacteria</taxon>
        <taxon>Bacillati</taxon>
        <taxon>Actinomycetota</taxon>
        <taxon>Actinomycetes</taxon>
        <taxon>Micrococcales</taxon>
        <taxon>Dermacoccaceae</taxon>
        <taxon>Luteipulveratus</taxon>
    </lineage>
</organism>
<dbReference type="Gene3D" id="1.10.357.10">
    <property type="entry name" value="Tetracycline Repressor, domain 2"/>
    <property type="match status" value="1"/>
</dbReference>
<dbReference type="PRINTS" id="PR00455">
    <property type="entry name" value="HTHTETR"/>
</dbReference>
<dbReference type="InterPro" id="IPR001647">
    <property type="entry name" value="HTH_TetR"/>
</dbReference>
<gene>
    <name evidence="6" type="ORF">P4R38_11305</name>
</gene>
<feature type="domain" description="HTH tetR-type" evidence="5">
    <location>
        <begin position="6"/>
        <end position="66"/>
    </location>
</feature>
<dbReference type="SUPFAM" id="SSF46689">
    <property type="entry name" value="Homeodomain-like"/>
    <property type="match status" value="1"/>
</dbReference>